<feature type="transmembrane region" description="Helical" evidence="6">
    <location>
        <begin position="334"/>
        <end position="357"/>
    </location>
</feature>
<dbReference type="GO" id="GO:0016020">
    <property type="term" value="C:membrane"/>
    <property type="evidence" value="ECO:0007669"/>
    <property type="project" value="UniProtKB-SubCell"/>
</dbReference>
<feature type="transmembrane region" description="Helical" evidence="6">
    <location>
        <begin position="31"/>
        <end position="55"/>
    </location>
</feature>
<feature type="transmembrane region" description="Helical" evidence="6">
    <location>
        <begin position="162"/>
        <end position="183"/>
    </location>
</feature>
<gene>
    <name evidence="7" type="ORF">SAMN06296427_102357</name>
</gene>
<evidence type="ECO:0000256" key="2">
    <source>
        <dbReference type="ARBA" id="ARBA00022448"/>
    </source>
</evidence>
<feature type="transmembrane region" description="Helical" evidence="6">
    <location>
        <begin position="190"/>
        <end position="214"/>
    </location>
</feature>
<evidence type="ECO:0000313" key="7">
    <source>
        <dbReference type="EMBL" id="SMC45753.1"/>
    </source>
</evidence>
<evidence type="ECO:0000313" key="8">
    <source>
        <dbReference type="Proteomes" id="UP000192393"/>
    </source>
</evidence>
<evidence type="ECO:0000256" key="4">
    <source>
        <dbReference type="ARBA" id="ARBA00022989"/>
    </source>
</evidence>
<feature type="transmembrane region" description="Helical" evidence="6">
    <location>
        <begin position="544"/>
        <end position="561"/>
    </location>
</feature>
<dbReference type="RefSeq" id="WP_084016506.1">
    <property type="nucleotide sequence ID" value="NZ_FWXS01000002.1"/>
</dbReference>
<dbReference type="PANTHER" id="PTHR43243">
    <property type="entry name" value="INNER MEMBRANE TRANSPORTER YGJI-RELATED"/>
    <property type="match status" value="1"/>
</dbReference>
<feature type="transmembrane region" description="Helical" evidence="6">
    <location>
        <begin position="507"/>
        <end position="524"/>
    </location>
</feature>
<keyword evidence="3 6" id="KW-0812">Transmembrane</keyword>
<feature type="transmembrane region" description="Helical" evidence="6">
    <location>
        <begin position="274"/>
        <end position="296"/>
    </location>
</feature>
<sequence length="572" mass="61457">MSIFTRKPLSTLLAEASDSGEHTLKKTLGTWGLISLGIGAIIGAGLFSITGMAAADYAGPSIVISFIIAALGCALAGLCYAEFASMIPVAGSAYTYSYATMGEFVAWIIGWDLVLEYAVGAATVASSWSGYLDKFLQSVGINFPPELLMTPFDSMTLANGDVVTGLINLPAVFIVTIMSLVLIRGTQESSFVNAIIVVMKVVIVLIFIVVGFQYIRPENHVPFIPENTGKFGEFGFSGIIRAAAVVFFAYIGFDAVSTAAQETKNPKKSMPLGILGSLLICTVLYILFAFVMTGVANYEAYGADPTNKLAPVAIAISNMGDLGPDGVVHAAYPWLNTSIVVAILLGYASVILVLLLGQSRVFYSMSKDGLVPKIFSSIHPKFQTPHKSNLFFLLFVSIFAAFVPGRVVGEMTSIGTLFAFILVCAGVLVLRKSMPDAPRAFRVPLVPLIPILGILVCFFMMAFLPLDTWMRLILWMIVGLDVYLFYGLKNSHLTSHQPGIINNANKFVGISGLVLSIALIIVAVAHHQVSEVNPSTGQINDAGLYYFSMAFGIIHLLLYIFKTMKGYGTKTV</sequence>
<feature type="transmembrane region" description="Helical" evidence="6">
    <location>
        <begin position="443"/>
        <end position="463"/>
    </location>
</feature>
<evidence type="ECO:0000256" key="5">
    <source>
        <dbReference type="ARBA" id="ARBA00023136"/>
    </source>
</evidence>
<dbReference type="Gene3D" id="1.20.1740.10">
    <property type="entry name" value="Amino acid/polyamine transporter I"/>
    <property type="match status" value="1"/>
</dbReference>
<evidence type="ECO:0000256" key="1">
    <source>
        <dbReference type="ARBA" id="ARBA00004141"/>
    </source>
</evidence>
<keyword evidence="8" id="KW-1185">Reference proteome</keyword>
<keyword evidence="2" id="KW-0813">Transport</keyword>
<protein>
    <submittedName>
        <fullName evidence="7">Amino acid/polyamine/organocation transporter, APC superfamily</fullName>
    </submittedName>
</protein>
<feature type="transmembrane region" description="Helical" evidence="6">
    <location>
        <begin position="104"/>
        <end position="128"/>
    </location>
</feature>
<accession>A0A1W1ZBF9</accession>
<feature type="transmembrane region" description="Helical" evidence="6">
    <location>
        <begin position="234"/>
        <end position="253"/>
    </location>
</feature>
<dbReference type="Proteomes" id="UP000192393">
    <property type="component" value="Unassembled WGS sequence"/>
</dbReference>
<organism evidence="7 8">
    <name type="scientific">Moheibacter sediminis</name>
    <dbReference type="NCBI Taxonomy" id="1434700"/>
    <lineage>
        <taxon>Bacteria</taxon>
        <taxon>Pseudomonadati</taxon>
        <taxon>Bacteroidota</taxon>
        <taxon>Flavobacteriia</taxon>
        <taxon>Flavobacteriales</taxon>
        <taxon>Weeksellaceae</taxon>
        <taxon>Moheibacter</taxon>
    </lineage>
</organism>
<proteinExistence type="predicted"/>
<comment type="subcellular location">
    <subcellularLocation>
        <location evidence="1">Membrane</location>
        <topology evidence="1">Multi-pass membrane protein</topology>
    </subcellularLocation>
</comment>
<dbReference type="STRING" id="1434700.SAMN06296427_102357"/>
<feature type="transmembrane region" description="Helical" evidence="6">
    <location>
        <begin position="469"/>
        <end position="486"/>
    </location>
</feature>
<dbReference type="AlphaFoldDB" id="A0A1W1ZBF9"/>
<dbReference type="InterPro" id="IPR002293">
    <property type="entry name" value="AA/rel_permease1"/>
</dbReference>
<feature type="transmembrane region" description="Helical" evidence="6">
    <location>
        <begin position="414"/>
        <end position="431"/>
    </location>
</feature>
<dbReference type="EMBL" id="FWXS01000002">
    <property type="protein sequence ID" value="SMC45753.1"/>
    <property type="molecule type" value="Genomic_DNA"/>
</dbReference>
<keyword evidence="4 6" id="KW-1133">Transmembrane helix</keyword>
<keyword evidence="5 6" id="KW-0472">Membrane</keyword>
<feature type="transmembrane region" description="Helical" evidence="6">
    <location>
        <begin position="390"/>
        <end position="408"/>
    </location>
</feature>
<reference evidence="7 8" key="1">
    <citation type="submission" date="2017-04" db="EMBL/GenBank/DDBJ databases">
        <authorList>
            <person name="Afonso C.L."/>
            <person name="Miller P.J."/>
            <person name="Scott M.A."/>
            <person name="Spackman E."/>
            <person name="Goraichik I."/>
            <person name="Dimitrov K.M."/>
            <person name="Suarez D.L."/>
            <person name="Swayne D.E."/>
        </authorList>
    </citation>
    <scope>NUCLEOTIDE SEQUENCE [LARGE SCALE GENOMIC DNA]</scope>
    <source>
        <strain evidence="7 8">CGMCC 1.12708</strain>
    </source>
</reference>
<dbReference type="GO" id="GO:0015171">
    <property type="term" value="F:amino acid transmembrane transporter activity"/>
    <property type="evidence" value="ECO:0007669"/>
    <property type="project" value="TreeGrafter"/>
</dbReference>
<dbReference type="PIRSF" id="PIRSF006060">
    <property type="entry name" value="AA_transporter"/>
    <property type="match status" value="1"/>
</dbReference>
<evidence type="ECO:0000256" key="3">
    <source>
        <dbReference type="ARBA" id="ARBA00022692"/>
    </source>
</evidence>
<name>A0A1W1ZBF9_9FLAO</name>
<dbReference type="Pfam" id="PF13520">
    <property type="entry name" value="AA_permease_2"/>
    <property type="match status" value="1"/>
</dbReference>
<feature type="transmembrane region" description="Helical" evidence="6">
    <location>
        <begin position="61"/>
        <end position="83"/>
    </location>
</feature>
<dbReference type="PANTHER" id="PTHR43243:SF4">
    <property type="entry name" value="CATIONIC AMINO ACID TRANSPORTER 4"/>
    <property type="match status" value="1"/>
</dbReference>
<evidence type="ECO:0000256" key="6">
    <source>
        <dbReference type="SAM" id="Phobius"/>
    </source>
</evidence>
<dbReference type="OrthoDB" id="9762947at2"/>